<dbReference type="GO" id="GO:0000166">
    <property type="term" value="F:nucleotide binding"/>
    <property type="evidence" value="ECO:0007669"/>
    <property type="project" value="InterPro"/>
</dbReference>
<protein>
    <submittedName>
        <fullName evidence="3">Gfo/Idh/MocA family oxidoreductase</fullName>
    </submittedName>
</protein>
<dbReference type="InterPro" id="IPR000683">
    <property type="entry name" value="Gfo/Idh/MocA-like_OxRdtase_N"/>
</dbReference>
<dbReference type="Proteomes" id="UP000477311">
    <property type="component" value="Unassembled WGS sequence"/>
</dbReference>
<dbReference type="Pfam" id="PF19051">
    <property type="entry name" value="GFO_IDH_MocA_C2"/>
    <property type="match status" value="1"/>
</dbReference>
<comment type="caution">
    <text evidence="3">The sequence shown here is derived from an EMBL/GenBank/DDBJ whole genome shotgun (WGS) entry which is preliminary data.</text>
</comment>
<dbReference type="PANTHER" id="PTHR43818">
    <property type="entry name" value="BCDNA.GH03377"/>
    <property type="match status" value="1"/>
</dbReference>
<evidence type="ECO:0000259" key="1">
    <source>
        <dbReference type="Pfam" id="PF01408"/>
    </source>
</evidence>
<dbReference type="PANTHER" id="PTHR43818:SF10">
    <property type="entry name" value="NADH-DEPENDENT DEHYDROGENASE-RELATED"/>
    <property type="match status" value="1"/>
</dbReference>
<sequence length="477" mass="53618">MENTQPTSTRPITRRTFIFLSSVAAGGLAFSGCVRPRPRRISPNEKLNIGVVGAAGKGASDTDHCASENIVALCDVDEAYAAGQIKKYPKARFYRDWRKMLEQEKSLDAVIISAPDHLHGIVAATAIRMGKHVYCQKPLTQTVYEARLLRKLAREYRVVTQMGNQGSAEDGLRRAVECIQAGLIGQVREVHVWSNRPIWPQGMGRPPGEDPVPPTLDWDLWLGPAPWRPYKRDVYHPFNWRGWQDFGTGALGDMACHTANMPFRALKLGYPTEVEAWSSGMNKESFPLKSRIRFQFPAREGLAPVTFWWYDGGNPLKDNPYRHDGNNKPPREVTADVEAMMGTVPGSGCILIGDKGVLFSPDDYGARFFLKLKGEKEMVDGQKHEAVRAIPQTIERNRFEGDADRRQHLEWIAACKGNGRCYSDFEIAAYLTEIILLGCVALQVGKRLEWDGPNMRAKNAPEAAQYIKRTYRKGWEI</sequence>
<dbReference type="Gene3D" id="3.30.360.10">
    <property type="entry name" value="Dihydrodipicolinate Reductase, domain 2"/>
    <property type="match status" value="1"/>
</dbReference>
<dbReference type="PROSITE" id="PS51318">
    <property type="entry name" value="TAT"/>
    <property type="match status" value="1"/>
</dbReference>
<dbReference type="Pfam" id="PF01408">
    <property type="entry name" value="GFO_IDH_MocA"/>
    <property type="match status" value="1"/>
</dbReference>
<evidence type="ECO:0000313" key="3">
    <source>
        <dbReference type="EMBL" id="NGO38184.1"/>
    </source>
</evidence>
<dbReference type="AlphaFoldDB" id="A0A6M1RRS3"/>
<evidence type="ECO:0000313" key="4">
    <source>
        <dbReference type="Proteomes" id="UP000477311"/>
    </source>
</evidence>
<dbReference type="InterPro" id="IPR006311">
    <property type="entry name" value="TAT_signal"/>
</dbReference>
<dbReference type="InterPro" id="IPR050463">
    <property type="entry name" value="Gfo/Idh/MocA_oxidrdct_glycsds"/>
</dbReference>
<organism evidence="3 4">
    <name type="scientific">Limisphaera ngatamarikiensis</name>
    <dbReference type="NCBI Taxonomy" id="1324935"/>
    <lineage>
        <taxon>Bacteria</taxon>
        <taxon>Pseudomonadati</taxon>
        <taxon>Verrucomicrobiota</taxon>
        <taxon>Verrucomicrobiia</taxon>
        <taxon>Limisphaerales</taxon>
        <taxon>Limisphaeraceae</taxon>
        <taxon>Limisphaera</taxon>
    </lineage>
</organism>
<name>A0A6M1RRS3_9BACT</name>
<feature type="domain" description="Gfo/Idh/MocA-like oxidoreductase N-terminal" evidence="1">
    <location>
        <begin position="47"/>
        <end position="163"/>
    </location>
</feature>
<dbReference type="SUPFAM" id="SSF51735">
    <property type="entry name" value="NAD(P)-binding Rossmann-fold domains"/>
    <property type="match status" value="1"/>
</dbReference>
<gene>
    <name evidence="3" type="ORF">G4L39_02075</name>
</gene>
<keyword evidence="4" id="KW-1185">Reference proteome</keyword>
<dbReference type="SUPFAM" id="SSF55347">
    <property type="entry name" value="Glyceraldehyde-3-phosphate dehydrogenase-like, C-terminal domain"/>
    <property type="match status" value="1"/>
</dbReference>
<dbReference type="InterPro" id="IPR036291">
    <property type="entry name" value="NAD(P)-bd_dom_sf"/>
</dbReference>
<dbReference type="Gene3D" id="3.40.50.720">
    <property type="entry name" value="NAD(P)-binding Rossmann-like Domain"/>
    <property type="match status" value="1"/>
</dbReference>
<feature type="domain" description="Gfo/Idh/MocA-like oxidoreductase bacterial type C-terminal" evidence="2">
    <location>
        <begin position="210"/>
        <end position="258"/>
    </location>
</feature>
<dbReference type="RefSeq" id="WP_165105530.1">
    <property type="nucleotide sequence ID" value="NZ_JAAKYA010000012.1"/>
</dbReference>
<dbReference type="InterPro" id="IPR043906">
    <property type="entry name" value="Gfo/Idh/MocA_OxRdtase_bact_C"/>
</dbReference>
<reference evidence="3 4" key="1">
    <citation type="submission" date="2020-02" db="EMBL/GenBank/DDBJ databases">
        <title>Draft genome sequence of Limisphaera ngatamarikiensis NGM72.4T, a thermophilic Verrucomicrobia grouped in subdivision 3.</title>
        <authorList>
            <person name="Carere C.R."/>
            <person name="Steen J."/>
            <person name="Hugenholtz P."/>
            <person name="Stott M.B."/>
        </authorList>
    </citation>
    <scope>NUCLEOTIDE SEQUENCE [LARGE SCALE GENOMIC DNA]</scope>
    <source>
        <strain evidence="3 4">NGM72.4</strain>
    </source>
</reference>
<evidence type="ECO:0000259" key="2">
    <source>
        <dbReference type="Pfam" id="PF19051"/>
    </source>
</evidence>
<dbReference type="EMBL" id="JAAKYA010000012">
    <property type="protein sequence ID" value="NGO38184.1"/>
    <property type="molecule type" value="Genomic_DNA"/>
</dbReference>
<accession>A0A6M1RRS3</accession>
<proteinExistence type="predicted"/>